<feature type="transmembrane region" description="Helical" evidence="8">
    <location>
        <begin position="228"/>
        <end position="250"/>
    </location>
</feature>
<dbReference type="InterPro" id="IPR011701">
    <property type="entry name" value="MFS"/>
</dbReference>
<evidence type="ECO:0000256" key="4">
    <source>
        <dbReference type="ARBA" id="ARBA00022692"/>
    </source>
</evidence>
<evidence type="ECO:0000256" key="5">
    <source>
        <dbReference type="ARBA" id="ARBA00022989"/>
    </source>
</evidence>
<dbReference type="InterPro" id="IPR051788">
    <property type="entry name" value="MFS_Transporter"/>
</dbReference>
<dbReference type="SUPFAM" id="SSF103473">
    <property type="entry name" value="MFS general substrate transporter"/>
    <property type="match status" value="1"/>
</dbReference>
<protein>
    <submittedName>
        <fullName evidence="10">MFS general substrate transporter</fullName>
    </submittedName>
</protein>
<name>A0A0A1NLN0_RHIZD</name>
<comment type="similarity">
    <text evidence="2">Belongs to the major facilitator superfamily.</text>
</comment>
<keyword evidence="4 8" id="KW-0812">Transmembrane</keyword>
<dbReference type="PANTHER" id="PTHR23514:SF3">
    <property type="entry name" value="BYPASS OF STOP CODON PROTEIN 6"/>
    <property type="match status" value="1"/>
</dbReference>
<feature type="transmembrane region" description="Helical" evidence="8">
    <location>
        <begin position="149"/>
        <end position="174"/>
    </location>
</feature>
<feature type="transmembrane region" description="Helical" evidence="8">
    <location>
        <begin position="111"/>
        <end position="137"/>
    </location>
</feature>
<dbReference type="Gene3D" id="1.20.1250.20">
    <property type="entry name" value="MFS general substrate transporter like domains"/>
    <property type="match status" value="1"/>
</dbReference>
<feature type="transmembrane region" description="Helical" evidence="8">
    <location>
        <begin position="69"/>
        <end position="91"/>
    </location>
</feature>
<feature type="transmembrane region" description="Helical" evidence="8">
    <location>
        <begin position="304"/>
        <end position="326"/>
    </location>
</feature>
<evidence type="ECO:0000256" key="2">
    <source>
        <dbReference type="ARBA" id="ARBA00008335"/>
    </source>
</evidence>
<dbReference type="Pfam" id="PF07690">
    <property type="entry name" value="MFS_1"/>
    <property type="match status" value="1"/>
</dbReference>
<feature type="domain" description="Major facilitator superfamily (MFS) profile" evidence="9">
    <location>
        <begin position="34"/>
        <end position="416"/>
    </location>
</feature>
<evidence type="ECO:0000256" key="8">
    <source>
        <dbReference type="SAM" id="Phobius"/>
    </source>
</evidence>
<dbReference type="PROSITE" id="PS50850">
    <property type="entry name" value="MFS"/>
    <property type="match status" value="1"/>
</dbReference>
<dbReference type="GO" id="GO:0012505">
    <property type="term" value="C:endomembrane system"/>
    <property type="evidence" value="ECO:0007669"/>
    <property type="project" value="UniProtKB-SubCell"/>
</dbReference>
<evidence type="ECO:0000313" key="10">
    <source>
        <dbReference type="EMBL" id="ORE16661.1"/>
    </source>
</evidence>
<keyword evidence="3" id="KW-0813">Transport</keyword>
<feature type="compositionally biased region" description="Polar residues" evidence="7">
    <location>
        <begin position="1"/>
        <end position="17"/>
    </location>
</feature>
<feature type="transmembrane region" description="Helical" evidence="8">
    <location>
        <begin position="391"/>
        <end position="412"/>
    </location>
</feature>
<feature type="transmembrane region" description="Helical" evidence="8">
    <location>
        <begin position="186"/>
        <end position="207"/>
    </location>
</feature>
<dbReference type="InterPro" id="IPR020846">
    <property type="entry name" value="MFS_dom"/>
</dbReference>
<dbReference type="GO" id="GO:0016020">
    <property type="term" value="C:membrane"/>
    <property type="evidence" value="ECO:0007669"/>
    <property type="project" value="TreeGrafter"/>
</dbReference>
<evidence type="ECO:0000256" key="1">
    <source>
        <dbReference type="ARBA" id="ARBA00004127"/>
    </source>
</evidence>
<feature type="transmembrane region" description="Helical" evidence="8">
    <location>
        <begin position="363"/>
        <end position="385"/>
    </location>
</feature>
<dbReference type="EMBL" id="KV921378">
    <property type="protein sequence ID" value="ORE16661.1"/>
    <property type="molecule type" value="Genomic_DNA"/>
</dbReference>
<organism evidence="10 11">
    <name type="scientific">Rhizopus microsporus</name>
    <dbReference type="NCBI Taxonomy" id="58291"/>
    <lineage>
        <taxon>Eukaryota</taxon>
        <taxon>Fungi</taxon>
        <taxon>Fungi incertae sedis</taxon>
        <taxon>Mucoromycota</taxon>
        <taxon>Mucoromycotina</taxon>
        <taxon>Mucoromycetes</taxon>
        <taxon>Mucorales</taxon>
        <taxon>Mucorineae</taxon>
        <taxon>Rhizopodaceae</taxon>
        <taxon>Rhizopus</taxon>
    </lineage>
</organism>
<dbReference type="FunFam" id="1.20.1250.20:FF:000286">
    <property type="entry name" value="MFS efflux transporter"/>
    <property type="match status" value="1"/>
</dbReference>
<reference evidence="10 11" key="1">
    <citation type="journal article" date="2016" name="Proc. Natl. Acad. Sci. U.S.A.">
        <title>Lipid metabolic changes in an early divergent fungus govern the establishment of a mutualistic symbiosis with endobacteria.</title>
        <authorList>
            <person name="Lastovetsky O.A."/>
            <person name="Gaspar M.L."/>
            <person name="Mondo S.J."/>
            <person name="LaButti K.M."/>
            <person name="Sandor L."/>
            <person name="Grigoriev I.V."/>
            <person name="Henry S.A."/>
            <person name="Pawlowska T.E."/>
        </authorList>
    </citation>
    <scope>NUCLEOTIDE SEQUENCE [LARGE SCALE GENOMIC DNA]</scope>
    <source>
        <strain evidence="10 11">ATCC 11559</strain>
    </source>
</reference>
<evidence type="ECO:0000259" key="9">
    <source>
        <dbReference type="PROSITE" id="PS50850"/>
    </source>
</evidence>
<proteinExistence type="inferred from homology"/>
<sequence length="426" mass="46047">MDNSSTLIDENTPLVQNKQERQESFRDLKGHVKALLAAFYMAMIAGLNDGTLGSIIPRIKQYYDITNETISLLFLCSATGFFISAGFNGLIVHHIGQLKAIYLGGTVQLAAYFVLMMGLPFPVMATAMVCSGMGMALMDAAMNVFTANLPLATLMLNILHALYGVGAMISPLVATYLLEHDISWKGMYVFLAVCSIINLITVTIGFMGVKLDEEHDEDNTDNQQSRKALTKAAILHPMTIIGALYILIYVGDEVVVGGWGYTYLTEGRHGDPIAMGRVISAYWAGLASGRILLGYLAGKFGEKLMITVFTMMIIGCLTVMCISADVVLNSSVIISIGLLLGPMFPTTISLASKVLPRSYHTTAIGFISALGAGGAALFPFITGMISGRFGILSMPYACIIMTLGMLALWAMIPSDKPFFGYFQKHK</sequence>
<comment type="subcellular location">
    <subcellularLocation>
        <location evidence="1">Endomembrane system</location>
        <topology evidence="1">Multi-pass membrane protein</topology>
    </subcellularLocation>
</comment>
<dbReference type="Proteomes" id="UP000242381">
    <property type="component" value="Unassembled WGS sequence"/>
</dbReference>
<feature type="transmembrane region" description="Helical" evidence="8">
    <location>
        <begin position="34"/>
        <end position="57"/>
    </location>
</feature>
<keyword evidence="5 8" id="KW-1133">Transmembrane helix</keyword>
<gene>
    <name evidence="10" type="ORF">BCV71DRAFT_201549</name>
</gene>
<feature type="region of interest" description="Disordered" evidence="7">
    <location>
        <begin position="1"/>
        <end position="21"/>
    </location>
</feature>
<accession>A0A0A1NLN0</accession>
<feature type="transmembrane region" description="Helical" evidence="8">
    <location>
        <begin position="332"/>
        <end position="351"/>
    </location>
</feature>
<evidence type="ECO:0000256" key="7">
    <source>
        <dbReference type="SAM" id="MobiDB-lite"/>
    </source>
</evidence>
<dbReference type="InterPro" id="IPR036259">
    <property type="entry name" value="MFS_trans_sf"/>
</dbReference>
<dbReference type="VEuPathDB" id="FungiDB:BCV72DRAFT_243038"/>
<evidence type="ECO:0000256" key="3">
    <source>
        <dbReference type="ARBA" id="ARBA00022448"/>
    </source>
</evidence>
<evidence type="ECO:0000313" key="11">
    <source>
        <dbReference type="Proteomes" id="UP000242381"/>
    </source>
</evidence>
<dbReference type="OMA" id="FIVTGPI"/>
<evidence type="ECO:0000256" key="6">
    <source>
        <dbReference type="ARBA" id="ARBA00023136"/>
    </source>
</evidence>
<keyword evidence="6 8" id="KW-0472">Membrane</keyword>
<dbReference type="GO" id="GO:0022857">
    <property type="term" value="F:transmembrane transporter activity"/>
    <property type="evidence" value="ECO:0007669"/>
    <property type="project" value="InterPro"/>
</dbReference>
<dbReference type="AlphaFoldDB" id="A0A0A1NLN0"/>
<dbReference type="PANTHER" id="PTHR23514">
    <property type="entry name" value="BYPASS OF STOP CODON PROTEIN 6"/>
    <property type="match status" value="1"/>
</dbReference>